<dbReference type="InterPro" id="IPR012340">
    <property type="entry name" value="NA-bd_OB-fold"/>
</dbReference>
<protein>
    <submittedName>
        <fullName evidence="1">Replication factor A, replication factor A1</fullName>
    </submittedName>
</protein>
<accession>A0A0H4T223</accession>
<dbReference type="Gene3D" id="2.40.50.140">
    <property type="entry name" value="Nucleic acid-binding proteins"/>
    <property type="match status" value="1"/>
</dbReference>
<sequence>MRAALYDRAKDLLTKEEFEIHVRAMVAEWGALLDEDSAARLVLDEMGRGTASFQTVKELREGMEVALRVRVDGFSPVREFRRQDGSPGRVVNADISDDTGRTRLVLWDDDVALVEQGRIRPGMTLRLLDCFVRASRFGIEVFRGKFGAILPEA</sequence>
<dbReference type="AlphaFoldDB" id="A0A0H4T223"/>
<dbReference type="SUPFAM" id="SSF50249">
    <property type="entry name" value="Nucleic acid-binding proteins"/>
    <property type="match status" value="1"/>
</dbReference>
<dbReference type="EMBL" id="KT006933">
    <property type="protein sequence ID" value="AKQ00700.1"/>
    <property type="molecule type" value="Genomic_DNA"/>
</dbReference>
<proteinExistence type="predicted"/>
<dbReference type="CDD" id="cd04491">
    <property type="entry name" value="SoSSB_OBF"/>
    <property type="match status" value="1"/>
</dbReference>
<organism evidence="1">
    <name type="scientific">uncultured euryarchaeote Rifle_16ft_4_minimus_10062</name>
    <dbReference type="NCBI Taxonomy" id="1665186"/>
    <lineage>
        <taxon>Archaea</taxon>
        <taxon>Methanobacteriati</taxon>
        <taxon>Methanobacteriota</taxon>
        <taxon>environmental samples</taxon>
    </lineage>
</organism>
<name>A0A0H4T223_9EURY</name>
<evidence type="ECO:0000313" key="1">
    <source>
        <dbReference type="EMBL" id="AKQ00700.1"/>
    </source>
</evidence>
<reference evidence="1" key="1">
    <citation type="journal article" date="2015" name="ISME J.">
        <title>Aquifer environment selects for microbial species cohorts in sediment and groundwater.</title>
        <authorList>
            <person name="Hug L.A."/>
            <person name="Thomas B.C."/>
            <person name="Brown C.T."/>
            <person name="Frischkorn K.R."/>
            <person name="Williams K.H."/>
            <person name="Tringe S.G."/>
            <person name="Banfield J.F."/>
        </authorList>
    </citation>
    <scope>NUCLEOTIDE SEQUENCE</scope>
</reference>